<proteinExistence type="predicted"/>
<feature type="region of interest" description="Disordered" evidence="1">
    <location>
        <begin position="1"/>
        <end position="27"/>
    </location>
</feature>
<reference evidence="2" key="1">
    <citation type="submission" date="2020-03" db="EMBL/GenBank/DDBJ databases">
        <authorList>
            <person name="Weist P."/>
        </authorList>
    </citation>
    <scope>NUCLEOTIDE SEQUENCE</scope>
</reference>
<organism evidence="2 3">
    <name type="scientific">Pleuronectes platessa</name>
    <name type="common">European plaice</name>
    <dbReference type="NCBI Taxonomy" id="8262"/>
    <lineage>
        <taxon>Eukaryota</taxon>
        <taxon>Metazoa</taxon>
        <taxon>Chordata</taxon>
        <taxon>Craniata</taxon>
        <taxon>Vertebrata</taxon>
        <taxon>Euteleostomi</taxon>
        <taxon>Actinopterygii</taxon>
        <taxon>Neopterygii</taxon>
        <taxon>Teleostei</taxon>
        <taxon>Neoteleostei</taxon>
        <taxon>Acanthomorphata</taxon>
        <taxon>Carangaria</taxon>
        <taxon>Pleuronectiformes</taxon>
        <taxon>Pleuronectoidei</taxon>
        <taxon>Pleuronectidae</taxon>
        <taxon>Pleuronectes</taxon>
    </lineage>
</organism>
<keyword evidence="3" id="KW-1185">Reference proteome</keyword>
<dbReference type="EMBL" id="CADEAL010000813">
    <property type="protein sequence ID" value="CAB1425533.1"/>
    <property type="molecule type" value="Genomic_DNA"/>
</dbReference>
<evidence type="ECO:0000313" key="2">
    <source>
        <dbReference type="EMBL" id="CAB1425533.1"/>
    </source>
</evidence>
<comment type="caution">
    <text evidence="2">The sequence shown here is derived from an EMBL/GenBank/DDBJ whole genome shotgun (WGS) entry which is preliminary data.</text>
</comment>
<protein>
    <submittedName>
        <fullName evidence="2">Uncharacterized protein</fullName>
    </submittedName>
</protein>
<gene>
    <name evidence="2" type="ORF">PLEPLA_LOCUS13463</name>
</gene>
<dbReference type="AlphaFoldDB" id="A0A9N7U8T5"/>
<dbReference type="Proteomes" id="UP001153269">
    <property type="component" value="Unassembled WGS sequence"/>
</dbReference>
<feature type="compositionally biased region" description="Polar residues" evidence="1">
    <location>
        <begin position="1"/>
        <end position="11"/>
    </location>
</feature>
<accession>A0A9N7U8T5</accession>
<evidence type="ECO:0000256" key="1">
    <source>
        <dbReference type="SAM" id="MobiDB-lite"/>
    </source>
</evidence>
<sequence>MEQRDSFTSPLSPVHALRDPSHWGRAGHKQASTVYQHHAFRCDVPTQFNTKDSGRRAESLTAMTTHALREKDDLFLHGCTANLPWMTLLFHTQTQAKPSNEPFAFSMHSGSFAPCKKQQQQQQQQPHFFHFFIISSKPRRQGARIE</sequence>
<name>A0A9N7U8T5_PLEPL</name>
<evidence type="ECO:0000313" key="3">
    <source>
        <dbReference type="Proteomes" id="UP001153269"/>
    </source>
</evidence>